<evidence type="ECO:0000259" key="2">
    <source>
        <dbReference type="PROSITE" id="PS50191"/>
    </source>
</evidence>
<keyword evidence="5" id="KW-1185">Reference proteome</keyword>
<dbReference type="SUPFAM" id="SSF46938">
    <property type="entry name" value="CRAL/TRIO N-terminal domain"/>
    <property type="match status" value="1"/>
</dbReference>
<dbReference type="SUPFAM" id="SSF52087">
    <property type="entry name" value="CRAL/TRIO domain"/>
    <property type="match status" value="1"/>
</dbReference>
<accession>B6K2U2</accession>
<dbReference type="AlphaFoldDB" id="B6K2U2"/>
<gene>
    <name evidence="4" type="primary">csr102</name>
    <name evidence="3" type="ORF">SJAG_03741</name>
</gene>
<feature type="compositionally biased region" description="Low complexity" evidence="1">
    <location>
        <begin position="92"/>
        <end position="107"/>
    </location>
</feature>
<dbReference type="GeneID" id="7052256"/>
<dbReference type="JaponicusDB" id="SJAG_03741">
    <property type="gene designation" value="csr102"/>
</dbReference>
<protein>
    <submittedName>
        <fullName evidence="3">Sec14 cytosolic factor family protein</fullName>
    </submittedName>
</protein>
<proteinExistence type="predicted"/>
<reference evidence="3 5" key="1">
    <citation type="journal article" date="2011" name="Science">
        <title>Comparative functional genomics of the fission yeasts.</title>
        <authorList>
            <person name="Rhind N."/>
            <person name="Chen Z."/>
            <person name="Yassour M."/>
            <person name="Thompson D.A."/>
            <person name="Haas B.J."/>
            <person name="Habib N."/>
            <person name="Wapinski I."/>
            <person name="Roy S."/>
            <person name="Lin M.F."/>
            <person name="Heiman D.I."/>
            <person name="Young S.K."/>
            <person name="Furuya K."/>
            <person name="Guo Y."/>
            <person name="Pidoux A."/>
            <person name="Chen H.M."/>
            <person name="Robbertse B."/>
            <person name="Goldberg J.M."/>
            <person name="Aoki K."/>
            <person name="Bayne E.H."/>
            <person name="Berlin A.M."/>
            <person name="Desjardins C.A."/>
            <person name="Dobbs E."/>
            <person name="Dukaj L."/>
            <person name="Fan L."/>
            <person name="FitzGerald M.G."/>
            <person name="French C."/>
            <person name="Gujja S."/>
            <person name="Hansen K."/>
            <person name="Keifenheim D."/>
            <person name="Levin J.Z."/>
            <person name="Mosher R.A."/>
            <person name="Mueller C.A."/>
            <person name="Pfiffner J."/>
            <person name="Priest M."/>
            <person name="Russ C."/>
            <person name="Smialowska A."/>
            <person name="Swoboda P."/>
            <person name="Sykes S.M."/>
            <person name="Vaughn M."/>
            <person name="Vengrova S."/>
            <person name="Yoder R."/>
            <person name="Zeng Q."/>
            <person name="Allshire R."/>
            <person name="Baulcombe D."/>
            <person name="Birren B.W."/>
            <person name="Brown W."/>
            <person name="Ekwall K."/>
            <person name="Kellis M."/>
            <person name="Leatherwood J."/>
            <person name="Levin H."/>
            <person name="Margalit H."/>
            <person name="Martienssen R."/>
            <person name="Nieduszynski C.A."/>
            <person name="Spatafora J.W."/>
            <person name="Friedman N."/>
            <person name="Dalgaard J.Z."/>
            <person name="Baumann P."/>
            <person name="Niki H."/>
            <person name="Regev A."/>
            <person name="Nusbaum C."/>
        </authorList>
    </citation>
    <scope>NUCLEOTIDE SEQUENCE [LARGE SCALE GENOMIC DNA]</scope>
    <source>
        <strain evidence="5">yFS275 / FY16936</strain>
    </source>
</reference>
<dbReference type="GO" id="GO:0015914">
    <property type="term" value="P:phospholipid transport"/>
    <property type="evidence" value="ECO:0000318"/>
    <property type="project" value="GO_Central"/>
</dbReference>
<dbReference type="InterPro" id="IPR011074">
    <property type="entry name" value="CRAL/TRIO_N_dom"/>
</dbReference>
<dbReference type="PROSITE" id="PS50191">
    <property type="entry name" value="CRAL_TRIO"/>
    <property type="match status" value="1"/>
</dbReference>
<dbReference type="CDD" id="cd00170">
    <property type="entry name" value="SEC14"/>
    <property type="match status" value="1"/>
</dbReference>
<dbReference type="EMBL" id="KE651167">
    <property type="protein sequence ID" value="EEB08582.1"/>
    <property type="molecule type" value="Genomic_DNA"/>
</dbReference>
<evidence type="ECO:0000256" key="1">
    <source>
        <dbReference type="SAM" id="MobiDB-lite"/>
    </source>
</evidence>
<name>B6K2U2_SCHJY</name>
<dbReference type="OMA" id="ISTMRWR"/>
<dbReference type="Pfam" id="PF03765">
    <property type="entry name" value="CRAL_TRIO_N"/>
    <property type="match status" value="1"/>
</dbReference>
<dbReference type="Pfam" id="PF00650">
    <property type="entry name" value="CRAL_TRIO"/>
    <property type="match status" value="1"/>
</dbReference>
<evidence type="ECO:0000313" key="4">
    <source>
        <dbReference type="JaponicusDB" id="SJAG_03741"/>
    </source>
</evidence>
<dbReference type="InterPro" id="IPR001251">
    <property type="entry name" value="CRAL-TRIO_dom"/>
</dbReference>
<dbReference type="HOGENOM" id="CLU_016665_3_0_1"/>
<dbReference type="InterPro" id="IPR036273">
    <property type="entry name" value="CRAL/TRIO_N_dom_sf"/>
</dbReference>
<dbReference type="InterPro" id="IPR052432">
    <property type="entry name" value="PITP/CRAL-TRIO"/>
</dbReference>
<feature type="domain" description="CRAL-TRIO" evidence="2">
    <location>
        <begin position="200"/>
        <end position="359"/>
    </location>
</feature>
<dbReference type="eggNOG" id="KOG1470">
    <property type="taxonomic scope" value="Eukaryota"/>
</dbReference>
<dbReference type="Gene3D" id="3.40.525.10">
    <property type="entry name" value="CRAL-TRIO lipid binding domain"/>
    <property type="match status" value="1"/>
</dbReference>
<dbReference type="GO" id="GO:0008526">
    <property type="term" value="F:phosphatidylinositol transfer activity"/>
    <property type="evidence" value="ECO:0000318"/>
    <property type="project" value="GO_Central"/>
</dbReference>
<dbReference type="STRING" id="402676.B6K2U2"/>
<dbReference type="InterPro" id="IPR036865">
    <property type="entry name" value="CRAL-TRIO_dom_sf"/>
</dbReference>
<dbReference type="SMART" id="SM00516">
    <property type="entry name" value="SEC14"/>
    <property type="match status" value="1"/>
</dbReference>
<dbReference type="PANTHER" id="PTHR46590">
    <property type="entry name" value="PHOSPHATIDYLINOSITOL TRANSFER PROTEIN CSR1-RELATED"/>
    <property type="match status" value="1"/>
</dbReference>
<evidence type="ECO:0000313" key="3">
    <source>
        <dbReference type="EMBL" id="EEB08582.1"/>
    </source>
</evidence>
<evidence type="ECO:0000313" key="5">
    <source>
        <dbReference type="Proteomes" id="UP000001744"/>
    </source>
</evidence>
<feature type="region of interest" description="Disordered" evidence="1">
    <location>
        <begin position="77"/>
        <end position="122"/>
    </location>
</feature>
<dbReference type="OrthoDB" id="43460at2759"/>
<feature type="compositionally biased region" description="Basic residues" evidence="1">
    <location>
        <begin position="108"/>
        <end position="118"/>
    </location>
</feature>
<dbReference type="RefSeq" id="XP_002174875.1">
    <property type="nucleotide sequence ID" value="XM_002174839.2"/>
</dbReference>
<dbReference type="GO" id="GO:0120010">
    <property type="term" value="P:intermembrane phospholipid transfer"/>
    <property type="evidence" value="ECO:0007669"/>
    <property type="project" value="EnsemblFungi"/>
</dbReference>
<dbReference type="SMART" id="SM01100">
    <property type="entry name" value="CRAL_TRIO_N"/>
    <property type="match status" value="1"/>
</dbReference>
<dbReference type="VEuPathDB" id="FungiDB:SJAG_03741"/>
<organism evidence="3 5">
    <name type="scientific">Schizosaccharomyces japonicus (strain yFS275 / FY16936)</name>
    <name type="common">Fission yeast</name>
    <dbReference type="NCBI Taxonomy" id="402676"/>
    <lineage>
        <taxon>Eukaryota</taxon>
        <taxon>Fungi</taxon>
        <taxon>Dikarya</taxon>
        <taxon>Ascomycota</taxon>
        <taxon>Taphrinomycotina</taxon>
        <taxon>Schizosaccharomycetes</taxon>
        <taxon>Schizosaccharomycetales</taxon>
        <taxon>Schizosaccharomycetaceae</taxon>
        <taxon>Schizosaccharomyces</taxon>
    </lineage>
</organism>
<dbReference type="PANTHER" id="PTHR46590:SF1">
    <property type="entry name" value="PHOSPHATIDYLINOSITOL TRANSFER PROTEIN CSR1"/>
    <property type="match status" value="1"/>
</dbReference>
<dbReference type="Proteomes" id="UP000001744">
    <property type="component" value="Unassembled WGS sequence"/>
</dbReference>
<sequence length="464" mass="53046">MPEGPGRLGNLTPEQEALLKQFWKKMFEFFELPLQKRSDSFSSAKSFLSDSSAVSFSHYAASVMSSSTKPSISTVPVGSMGPALKPVPTNASGRTSKSTSKNSSKGSGKSKSHKSSKVKKNDTEGRIHKVLSQWTPTELRNAFWEMIKTDNPDALLLRFLRARKWDLQAAVAMFLETMQWRFREMNVTDILKNADHLKDDKDFLFQLRIGKCFIYGEDLCGRPICYIRSRLHKLNQVSQESVERLTVWVMETARLLLKPPVETATVVFDMTDFSMSNMDYAPLKFMIKCLEAHYPECLGVCIVHKAPWLFQGVWQVIKTWLDPVVVSKVKFTRNAKDLQQFIKTDYILKELGGPNPWSYTYPEPCPSETEGTRDTVTRDKLKDEKNDIAVQYERATIDWIMGYTDPAEVKGKRTQLASELKDAYWRLDKYVRGPSVYDRMGLISPNPSCFPTKEYASKVSRSRR</sequence>